<dbReference type="Gene3D" id="2.60.40.2380">
    <property type="match status" value="1"/>
</dbReference>
<keyword evidence="5 11" id="KW-0418">Kinase</keyword>
<evidence type="ECO:0000313" key="11">
    <source>
        <dbReference type="EMBL" id="POB01956.1"/>
    </source>
</evidence>
<dbReference type="SMART" id="SM00387">
    <property type="entry name" value="HATPase_c"/>
    <property type="match status" value="1"/>
</dbReference>
<feature type="transmembrane region" description="Helical" evidence="7">
    <location>
        <begin position="189"/>
        <end position="208"/>
    </location>
</feature>
<dbReference type="Pfam" id="PF02518">
    <property type="entry name" value="HATPase_c"/>
    <property type="match status" value="1"/>
</dbReference>
<dbReference type="SUPFAM" id="SSF55874">
    <property type="entry name" value="ATPase domain of HSP90 chaperone/DNA topoisomerase II/histidine kinase"/>
    <property type="match status" value="1"/>
</dbReference>
<dbReference type="GO" id="GO:0005886">
    <property type="term" value="C:plasma membrane"/>
    <property type="evidence" value="ECO:0007669"/>
    <property type="project" value="TreeGrafter"/>
</dbReference>
<feature type="transmembrane region" description="Helical" evidence="7">
    <location>
        <begin position="307"/>
        <end position="326"/>
    </location>
</feature>
<keyword evidence="3 6" id="KW-0597">Phosphoprotein</keyword>
<feature type="transmembrane region" description="Helical" evidence="7">
    <location>
        <begin position="366"/>
        <end position="384"/>
    </location>
</feature>
<keyword evidence="7" id="KW-1133">Transmembrane helix</keyword>
<keyword evidence="4" id="KW-0808">Transferase</keyword>
<dbReference type="Gene3D" id="1.10.287.130">
    <property type="match status" value="1"/>
</dbReference>
<feature type="transmembrane region" description="Helical" evidence="7">
    <location>
        <begin position="333"/>
        <end position="351"/>
    </location>
</feature>
<dbReference type="Gene3D" id="3.30.565.10">
    <property type="entry name" value="Histidine kinase-like ATPase, C-terminal domain"/>
    <property type="match status" value="1"/>
</dbReference>
<dbReference type="PANTHER" id="PTHR43047">
    <property type="entry name" value="TWO-COMPONENT HISTIDINE PROTEIN KINASE"/>
    <property type="match status" value="1"/>
</dbReference>
<evidence type="ECO:0000259" key="9">
    <source>
        <dbReference type="PROSITE" id="PS50109"/>
    </source>
</evidence>
<comment type="caution">
    <text evidence="11">The sequence shown here is derived from an EMBL/GenBank/DDBJ whole genome shotgun (WGS) entry which is preliminary data.</text>
</comment>
<dbReference type="PRINTS" id="PR00344">
    <property type="entry name" value="BCTRLSENSOR"/>
</dbReference>
<feature type="transmembrane region" description="Helical" evidence="7">
    <location>
        <begin position="220"/>
        <end position="237"/>
    </location>
</feature>
<evidence type="ECO:0000256" key="6">
    <source>
        <dbReference type="PROSITE-ProRule" id="PRU00169"/>
    </source>
</evidence>
<dbReference type="Proteomes" id="UP000243451">
    <property type="component" value="Unassembled WGS sequence"/>
</dbReference>
<dbReference type="CDD" id="cd00082">
    <property type="entry name" value="HisKA"/>
    <property type="match status" value="1"/>
</dbReference>
<keyword evidence="7" id="KW-0812">Transmembrane</keyword>
<organism evidence="11 12">
    <name type="scientific">Halopseudomonas oceani</name>
    <dbReference type="NCBI Taxonomy" id="1708783"/>
    <lineage>
        <taxon>Bacteria</taxon>
        <taxon>Pseudomonadati</taxon>
        <taxon>Pseudomonadota</taxon>
        <taxon>Gammaproteobacteria</taxon>
        <taxon>Pseudomonadales</taxon>
        <taxon>Pseudomonadaceae</taxon>
        <taxon>Halopseudomonas</taxon>
    </lineage>
</organism>
<dbReference type="GO" id="GO:0000155">
    <property type="term" value="F:phosphorelay sensor kinase activity"/>
    <property type="evidence" value="ECO:0007669"/>
    <property type="project" value="InterPro"/>
</dbReference>
<feature type="domain" description="Histidine kinase" evidence="9">
    <location>
        <begin position="435"/>
        <end position="649"/>
    </location>
</feature>
<dbReference type="PROSITE" id="PS50109">
    <property type="entry name" value="HIS_KIN"/>
    <property type="match status" value="1"/>
</dbReference>
<keyword evidence="7" id="KW-0472">Membrane</keyword>
<dbReference type="InterPro" id="IPR004358">
    <property type="entry name" value="Sig_transdc_His_kin-like_C"/>
</dbReference>
<dbReference type="Gene3D" id="3.40.50.2300">
    <property type="match status" value="1"/>
</dbReference>
<evidence type="ECO:0000256" key="2">
    <source>
        <dbReference type="ARBA" id="ARBA00012438"/>
    </source>
</evidence>
<gene>
    <name evidence="11" type="ORF">C1949_14685</name>
</gene>
<dbReference type="InterPro" id="IPR036097">
    <property type="entry name" value="HisK_dim/P_sf"/>
</dbReference>
<evidence type="ECO:0000259" key="10">
    <source>
        <dbReference type="PROSITE" id="PS50110"/>
    </source>
</evidence>
<dbReference type="GO" id="GO:0009927">
    <property type="term" value="F:histidine phosphotransfer kinase activity"/>
    <property type="evidence" value="ECO:0007669"/>
    <property type="project" value="TreeGrafter"/>
</dbReference>
<dbReference type="InterPro" id="IPR036890">
    <property type="entry name" value="HATPase_C_sf"/>
</dbReference>
<feature type="transmembrane region" description="Helical" evidence="7">
    <location>
        <begin position="275"/>
        <end position="295"/>
    </location>
</feature>
<feature type="chain" id="PRO_5015194928" description="histidine kinase" evidence="8">
    <location>
        <begin position="26"/>
        <end position="793"/>
    </location>
</feature>
<keyword evidence="12" id="KW-1185">Reference proteome</keyword>
<dbReference type="SUPFAM" id="SSF52172">
    <property type="entry name" value="CheY-like"/>
    <property type="match status" value="1"/>
</dbReference>
<dbReference type="InterPro" id="IPR001789">
    <property type="entry name" value="Sig_transdc_resp-reg_receiver"/>
</dbReference>
<proteinExistence type="predicted"/>
<dbReference type="SMART" id="SM00388">
    <property type="entry name" value="HisKA"/>
    <property type="match status" value="1"/>
</dbReference>
<dbReference type="EMBL" id="PPSK01000016">
    <property type="protein sequence ID" value="POB01956.1"/>
    <property type="molecule type" value="Genomic_DNA"/>
</dbReference>
<protein>
    <recommendedName>
        <fullName evidence="2">histidine kinase</fullName>
        <ecNumber evidence="2">2.7.13.3</ecNumber>
    </recommendedName>
</protein>
<evidence type="ECO:0000313" key="12">
    <source>
        <dbReference type="Proteomes" id="UP000243451"/>
    </source>
</evidence>
<reference evidence="11 12" key="1">
    <citation type="submission" date="2018-01" db="EMBL/GenBank/DDBJ databases">
        <title>Draft genome of the type strain Pseudomonas oceani DSM 100277 isolated from the deep water in Okinawa trough, northwestern Pacific Ocean.</title>
        <authorList>
            <person name="Gomila M."/>
            <person name="Mulet M."/>
            <person name="Garcia-Valdes E."/>
            <person name="Lalucat J."/>
        </authorList>
    </citation>
    <scope>NUCLEOTIDE SEQUENCE [LARGE SCALE GENOMIC DNA]</scope>
    <source>
        <strain evidence="11 12">DSM 100277</strain>
    </source>
</reference>
<dbReference type="Pfam" id="PF07696">
    <property type="entry name" value="7TMR-DISMED2"/>
    <property type="match status" value="1"/>
</dbReference>
<dbReference type="AlphaFoldDB" id="A0A2P4ESD8"/>
<feature type="signal peptide" evidence="8">
    <location>
        <begin position="1"/>
        <end position="25"/>
    </location>
</feature>
<feature type="transmembrane region" description="Helical" evidence="7">
    <location>
        <begin position="243"/>
        <end position="263"/>
    </location>
</feature>
<comment type="catalytic activity">
    <reaction evidence="1">
        <text>ATP + protein L-histidine = ADP + protein N-phospho-L-histidine.</text>
        <dbReference type="EC" id="2.7.13.3"/>
    </reaction>
</comment>
<dbReference type="PROSITE" id="PS50110">
    <property type="entry name" value="RESPONSE_REGULATORY"/>
    <property type="match status" value="1"/>
</dbReference>
<sequence length="793" mass="88760">MAFKAGGGLFSALLLLLVWPLSAEAAVDACLDGEVPLYGQASLLEDPTHALEPAEVLALPLSAFVPYRPGLLSWNFTRSAIWLRFTLQNERSGPCSSWLTIGEPRLEELKVYSKGAGGWTLEQAGSLVPLDQWGFLARQPRFEFQLQPGEQRQVLVRVVSRSVMWLAPTLWDQQTLIESMSAEHLLDGFTFGAVLLIVLVGLVVGIVIRSKLLVLNGLALLFYCAVVLVVDGYLFYWPTLLPWSRMAVAILSAITYVFCYFFIFELFRMRFLGRWFNAITLGLLCATVIVLLQGAFGDFFMSRERFYILRLGIYILLPVSLLLSVIRRVPVSWVAWLLCLQLLLQGIYWLYRNVVLDYEFKVLDGYSLQTSFFLALVLVCTLISEVRQLRQREREANEEVAHLQRAKHERLESQVEQRTTQLRESLDARSSLLGRISHDLRSPLGSIISYAREARASDSVGYLRRIERLAGQQLSLLDDLVALSRVELQHIELSLAPGYLFGFLREIEEEGSFLAQRGNNVLRCDFAEDLPAIVNADFQQLRRVLMNLLSNAAKFTRDGLIVLQVSAVREEASVRLRFTVRDTGVGFPAENSYRMLEAFRRGDNASGVDGFGLGLSIVVELLKQMDAALQVNSVPGGGSAFSFALQLEVGSEEEVDSVFHEDYASGVDGDGFSILLVDDVELTREFLGDLLLGYGFDVVTVATAEEALEELERSPFDLLVTDQLMPGIDGWELLQVVRSRYGALPVLLYSSMPPRPKAAYSDLAFDASLLKPSSTEALLEQVQSLCERRRQAD</sequence>
<feature type="domain" description="Response regulatory" evidence="10">
    <location>
        <begin position="673"/>
        <end position="786"/>
    </location>
</feature>
<keyword evidence="8" id="KW-0732">Signal</keyword>
<evidence type="ECO:0000256" key="4">
    <source>
        <dbReference type="ARBA" id="ARBA00022679"/>
    </source>
</evidence>
<accession>A0A2P4ESD8</accession>
<name>A0A2P4ESD8_9GAMM</name>
<dbReference type="InterPro" id="IPR011622">
    <property type="entry name" value="7TMR_DISM_rcpt_extracell_dom2"/>
</dbReference>
<dbReference type="PANTHER" id="PTHR43047:SF72">
    <property type="entry name" value="OSMOSENSING HISTIDINE PROTEIN KINASE SLN1"/>
    <property type="match status" value="1"/>
</dbReference>
<dbReference type="Pfam" id="PF00512">
    <property type="entry name" value="HisKA"/>
    <property type="match status" value="1"/>
</dbReference>
<dbReference type="EC" id="2.7.13.3" evidence="2"/>
<dbReference type="SUPFAM" id="SSF47384">
    <property type="entry name" value="Homodimeric domain of signal transducing histidine kinase"/>
    <property type="match status" value="1"/>
</dbReference>
<evidence type="ECO:0000256" key="3">
    <source>
        <dbReference type="ARBA" id="ARBA00022553"/>
    </source>
</evidence>
<dbReference type="InterPro" id="IPR003661">
    <property type="entry name" value="HisK_dim/P_dom"/>
</dbReference>
<evidence type="ECO:0000256" key="7">
    <source>
        <dbReference type="SAM" id="Phobius"/>
    </source>
</evidence>
<dbReference type="CDD" id="cd00156">
    <property type="entry name" value="REC"/>
    <property type="match status" value="1"/>
</dbReference>
<evidence type="ECO:0000256" key="5">
    <source>
        <dbReference type="ARBA" id="ARBA00022777"/>
    </source>
</evidence>
<feature type="modified residue" description="4-aspartylphosphate" evidence="6">
    <location>
        <position position="722"/>
    </location>
</feature>
<dbReference type="InterPro" id="IPR003594">
    <property type="entry name" value="HATPase_dom"/>
</dbReference>
<dbReference type="SMART" id="SM00448">
    <property type="entry name" value="REC"/>
    <property type="match status" value="1"/>
</dbReference>
<dbReference type="InterPro" id="IPR005467">
    <property type="entry name" value="His_kinase_dom"/>
</dbReference>
<evidence type="ECO:0000256" key="1">
    <source>
        <dbReference type="ARBA" id="ARBA00000085"/>
    </source>
</evidence>
<dbReference type="InterPro" id="IPR011006">
    <property type="entry name" value="CheY-like_superfamily"/>
</dbReference>
<evidence type="ECO:0000256" key="8">
    <source>
        <dbReference type="SAM" id="SignalP"/>
    </source>
</evidence>
<dbReference type="Pfam" id="PF00072">
    <property type="entry name" value="Response_reg"/>
    <property type="match status" value="1"/>
</dbReference>